<evidence type="ECO:0000256" key="1">
    <source>
        <dbReference type="SAM" id="Phobius"/>
    </source>
</evidence>
<proteinExistence type="predicted"/>
<organism evidence="2">
    <name type="scientific">hydrothermal vent metagenome</name>
    <dbReference type="NCBI Taxonomy" id="652676"/>
    <lineage>
        <taxon>unclassified sequences</taxon>
        <taxon>metagenomes</taxon>
        <taxon>ecological metagenomes</taxon>
    </lineage>
</organism>
<dbReference type="AlphaFoldDB" id="A0A3B0USB3"/>
<keyword evidence="1" id="KW-0812">Transmembrane</keyword>
<feature type="non-terminal residue" evidence="2">
    <location>
        <position position="1"/>
    </location>
</feature>
<protein>
    <recommendedName>
        <fullName evidence="3">NADH-quinone oxidoreductase subunit M</fullName>
    </recommendedName>
</protein>
<gene>
    <name evidence="2" type="ORF">MNBD_CHLOROFLEXI01-672</name>
</gene>
<dbReference type="EMBL" id="UOEU01000306">
    <property type="protein sequence ID" value="VAW31970.1"/>
    <property type="molecule type" value="Genomic_DNA"/>
</dbReference>
<accession>A0A3B0USB3</accession>
<keyword evidence="1" id="KW-1133">Transmembrane helix</keyword>
<sequence>YDAEKWHDMRPSLPIDKLVMVSFVIILIVIGVFPQSIVPMVESGMEPVVARLQEAQQAFTIMDTVQVGAQNLLQWLGGA</sequence>
<evidence type="ECO:0008006" key="3">
    <source>
        <dbReference type="Google" id="ProtNLM"/>
    </source>
</evidence>
<keyword evidence="1" id="KW-0472">Membrane</keyword>
<reference evidence="2" key="1">
    <citation type="submission" date="2018-06" db="EMBL/GenBank/DDBJ databases">
        <authorList>
            <person name="Zhirakovskaya E."/>
        </authorList>
    </citation>
    <scope>NUCLEOTIDE SEQUENCE</scope>
</reference>
<evidence type="ECO:0000313" key="2">
    <source>
        <dbReference type="EMBL" id="VAW31970.1"/>
    </source>
</evidence>
<name>A0A3B0USB3_9ZZZZ</name>
<feature type="transmembrane region" description="Helical" evidence="1">
    <location>
        <begin position="18"/>
        <end position="37"/>
    </location>
</feature>